<proteinExistence type="predicted"/>
<dbReference type="SUPFAM" id="SSF50044">
    <property type="entry name" value="SH3-domain"/>
    <property type="match status" value="1"/>
</dbReference>
<accession>A0AAV6UQ31</accession>
<feature type="coiled-coil region" evidence="3">
    <location>
        <begin position="438"/>
        <end position="476"/>
    </location>
</feature>
<comment type="caution">
    <text evidence="6">The sequence shown here is derived from an EMBL/GenBank/DDBJ whole genome shotgun (WGS) entry which is preliminary data.</text>
</comment>
<dbReference type="GO" id="GO:0007229">
    <property type="term" value="P:integrin-mediated signaling pathway"/>
    <property type="evidence" value="ECO:0007669"/>
    <property type="project" value="InterPro"/>
</dbReference>
<dbReference type="PANTHER" id="PTHR16830:SF12">
    <property type="entry name" value="PDZ DOMAIN-CONTAINING PROTEIN"/>
    <property type="match status" value="1"/>
</dbReference>
<organism evidence="6 7">
    <name type="scientific">Oedothorax gibbosus</name>
    <dbReference type="NCBI Taxonomy" id="931172"/>
    <lineage>
        <taxon>Eukaryota</taxon>
        <taxon>Metazoa</taxon>
        <taxon>Ecdysozoa</taxon>
        <taxon>Arthropoda</taxon>
        <taxon>Chelicerata</taxon>
        <taxon>Arachnida</taxon>
        <taxon>Araneae</taxon>
        <taxon>Araneomorphae</taxon>
        <taxon>Entelegynae</taxon>
        <taxon>Araneoidea</taxon>
        <taxon>Linyphiidae</taxon>
        <taxon>Erigoninae</taxon>
        <taxon>Oedothorax</taxon>
    </lineage>
</organism>
<dbReference type="FunFam" id="2.30.30.40:FF:000307">
    <property type="entry name" value="Predicted protein"/>
    <property type="match status" value="1"/>
</dbReference>
<feature type="region of interest" description="Disordered" evidence="4">
    <location>
        <begin position="123"/>
        <end position="155"/>
    </location>
</feature>
<dbReference type="GO" id="GO:0005886">
    <property type="term" value="C:plasma membrane"/>
    <property type="evidence" value="ECO:0007669"/>
    <property type="project" value="InterPro"/>
</dbReference>
<dbReference type="InterPro" id="IPR001452">
    <property type="entry name" value="SH3_domain"/>
</dbReference>
<feature type="compositionally biased region" description="Pro residues" evidence="4">
    <location>
        <begin position="282"/>
        <end position="318"/>
    </location>
</feature>
<dbReference type="GO" id="GO:0050852">
    <property type="term" value="P:T cell receptor signaling pathway"/>
    <property type="evidence" value="ECO:0007669"/>
    <property type="project" value="TreeGrafter"/>
</dbReference>
<dbReference type="Gene3D" id="2.30.30.40">
    <property type="entry name" value="SH3 Domains"/>
    <property type="match status" value="1"/>
</dbReference>
<dbReference type="PROSITE" id="PS50002">
    <property type="entry name" value="SH3"/>
    <property type="match status" value="1"/>
</dbReference>
<keyword evidence="7" id="KW-1185">Reference proteome</keyword>
<sequence>MADDSPGKVQALRAIFADKNAPLMGMMPPAGKGINRPWKTSFDSAEETISFKERIISEQRLSSTQLITKVLPVPAKRPESNPTPNGIELHKNVNGFSEKTLEKIQPRPNVGPKPAHLFQQLRNKSPVNGHPEATSNLNGTKESESRTLAGDDSGLSKSRAVAETIASFMFANGCGPNRTADPVPNSVQPPVPKPRNAPQTLLNHHRTKDLIESEKTDSQKLDNLLNSDNYICKGSCNFKRKELPSLEVLGPPPSKPSKPPHMVLPAKYRVLPECPSVSVPLSLPPPTTSPPTVPHRPAPQRPAYPCPPRPHTPPPLPPVSSVASPATKQRLSLREEIEELYEDTLLGENKRPVSLIPEFTAEEEEAEELYNDADIPSPLLPLLKPKDPPPPCPPSEYLQPNVHNTDEELYQDADDIDEEFYEEMPCDMLLEESGSPLYSNNKKEIERLKREEEKKIRKELKEREKREKEMEKLKRKFGLNGDEIPIDDGLVKTDSKGGKGGDLPVRKGETVLILRMEGNPSGRWLVKNEKGKIGYVELTNIEVDPLSVKSALTPTEDDLCTTPIEKNITWLHKITSCVRQVFDDFVYNIAGWCHILKLKNSCLVNVMTIRRQSVISASEELYCEAKSEEEGIYETTY</sequence>
<feature type="region of interest" description="Disordered" evidence="4">
    <location>
        <begin position="281"/>
        <end position="329"/>
    </location>
</feature>
<evidence type="ECO:0000256" key="1">
    <source>
        <dbReference type="ARBA" id="ARBA00022443"/>
    </source>
</evidence>
<dbReference type="InterPro" id="IPR043443">
    <property type="entry name" value="FYB1/2-like"/>
</dbReference>
<reference evidence="6 7" key="1">
    <citation type="journal article" date="2022" name="Nat. Ecol. Evol.">
        <title>A masculinizing supergene underlies an exaggerated male reproductive morph in a spider.</title>
        <authorList>
            <person name="Hendrickx F."/>
            <person name="De Corte Z."/>
            <person name="Sonet G."/>
            <person name="Van Belleghem S.M."/>
            <person name="Kostlbacher S."/>
            <person name="Vangestel C."/>
        </authorList>
    </citation>
    <scope>NUCLEOTIDE SEQUENCE [LARGE SCALE GENOMIC DNA]</scope>
    <source>
        <strain evidence="6">W744_W776</strain>
    </source>
</reference>
<dbReference type="PANTHER" id="PTHR16830">
    <property type="entry name" value="SH2 CONTAINING ADAPTOR PRAM-1 RELATED"/>
    <property type="match status" value="1"/>
</dbReference>
<feature type="domain" description="SH3" evidence="5">
    <location>
        <begin position="484"/>
        <end position="546"/>
    </location>
</feature>
<evidence type="ECO:0000313" key="7">
    <source>
        <dbReference type="Proteomes" id="UP000827092"/>
    </source>
</evidence>
<dbReference type="InterPro" id="IPR036028">
    <property type="entry name" value="SH3-like_dom_sf"/>
</dbReference>
<protein>
    <recommendedName>
        <fullName evidence="5">SH3 domain-containing protein</fullName>
    </recommendedName>
</protein>
<evidence type="ECO:0000259" key="5">
    <source>
        <dbReference type="PROSITE" id="PS50002"/>
    </source>
</evidence>
<evidence type="ECO:0000313" key="6">
    <source>
        <dbReference type="EMBL" id="KAG8185829.1"/>
    </source>
</evidence>
<evidence type="ECO:0000256" key="3">
    <source>
        <dbReference type="SAM" id="Coils"/>
    </source>
</evidence>
<dbReference type="AlphaFoldDB" id="A0AAV6UQ31"/>
<name>A0AAV6UQ31_9ARAC</name>
<evidence type="ECO:0000256" key="2">
    <source>
        <dbReference type="PROSITE-ProRule" id="PRU00192"/>
    </source>
</evidence>
<evidence type="ECO:0000256" key="4">
    <source>
        <dbReference type="SAM" id="MobiDB-lite"/>
    </source>
</evidence>
<dbReference type="EMBL" id="JAFNEN010000323">
    <property type="protein sequence ID" value="KAG8185829.1"/>
    <property type="molecule type" value="Genomic_DNA"/>
</dbReference>
<gene>
    <name evidence="6" type="ORF">JTE90_024805</name>
</gene>
<keyword evidence="3" id="KW-0175">Coiled coil</keyword>
<dbReference type="GO" id="GO:0072659">
    <property type="term" value="P:protein localization to plasma membrane"/>
    <property type="evidence" value="ECO:0007669"/>
    <property type="project" value="TreeGrafter"/>
</dbReference>
<dbReference type="Proteomes" id="UP000827092">
    <property type="component" value="Unassembled WGS sequence"/>
</dbReference>
<keyword evidence="1 2" id="KW-0728">SH3 domain</keyword>